<dbReference type="PROSITE" id="PS50181">
    <property type="entry name" value="FBOX"/>
    <property type="match status" value="1"/>
</dbReference>
<dbReference type="InterPro" id="IPR036047">
    <property type="entry name" value="F-box-like_dom_sf"/>
</dbReference>
<dbReference type="AlphaFoldDB" id="A0A978VR05"/>
<dbReference type="Pfam" id="PF00646">
    <property type="entry name" value="F-box"/>
    <property type="match status" value="1"/>
</dbReference>
<dbReference type="Pfam" id="PF14299">
    <property type="entry name" value="PP2"/>
    <property type="match status" value="1"/>
</dbReference>
<name>A0A978VR05_ZIZJJ</name>
<dbReference type="InterPro" id="IPR001810">
    <property type="entry name" value="F-box_dom"/>
</dbReference>
<dbReference type="PANTHER" id="PTHR31960:SF18">
    <property type="entry name" value="F-BOX PROTEIN PP2-A14"/>
    <property type="match status" value="1"/>
</dbReference>
<organism evidence="2 3">
    <name type="scientific">Ziziphus jujuba var. spinosa</name>
    <dbReference type="NCBI Taxonomy" id="714518"/>
    <lineage>
        <taxon>Eukaryota</taxon>
        <taxon>Viridiplantae</taxon>
        <taxon>Streptophyta</taxon>
        <taxon>Embryophyta</taxon>
        <taxon>Tracheophyta</taxon>
        <taxon>Spermatophyta</taxon>
        <taxon>Magnoliopsida</taxon>
        <taxon>eudicotyledons</taxon>
        <taxon>Gunneridae</taxon>
        <taxon>Pentapetalae</taxon>
        <taxon>rosids</taxon>
        <taxon>fabids</taxon>
        <taxon>Rosales</taxon>
        <taxon>Rhamnaceae</taxon>
        <taxon>Paliureae</taxon>
        <taxon>Ziziphus</taxon>
    </lineage>
</organism>
<dbReference type="CDD" id="cd22162">
    <property type="entry name" value="F-box_AtSKIP3-like"/>
    <property type="match status" value="1"/>
</dbReference>
<dbReference type="Gene3D" id="1.20.1280.50">
    <property type="match status" value="1"/>
</dbReference>
<protein>
    <recommendedName>
        <fullName evidence="1">F-box domain-containing protein</fullName>
    </recommendedName>
</protein>
<sequence length="305" mass="34598">MGTGFSAFFAIETSGSSLPPSKPGLGDLPDNCISSIFTYLDPPEICKFSRLNRTFRGASLADFVWESKLPSNYKFLVHKVVNENEKPDKRLSKKEIYAHLCQPNRLDGGTKEVWLDKTSGKVFLSISSKALRITGIDDRRYWNFISTEESRFHTVAYLQQIWWVEVLGELEFEFPPGSYSLCFRLQLGKPTTTRFGRRTCAVDQVHGWDAKPVRFQLATSNGQRASSECYLKQQGTWIHYHVGDFVVENTNMPIKIKFSMVQIDCTHTKGGLCLDSVLICPSEFRESKVPLSSRVAYLCHVTNPT</sequence>
<dbReference type="InterPro" id="IPR025886">
    <property type="entry name" value="PP2-like"/>
</dbReference>
<gene>
    <name evidence="2" type="ORF">FEM48_Zijuj03G0150700</name>
</gene>
<reference evidence="2" key="1">
    <citation type="journal article" date="2021" name="Front. Plant Sci.">
        <title>Chromosome-Scale Genome Assembly for Chinese Sour Jujube and Insights Into Its Genome Evolution and Domestication Signature.</title>
        <authorList>
            <person name="Shen L.-Y."/>
            <person name="Luo H."/>
            <person name="Wang X.-L."/>
            <person name="Wang X.-M."/>
            <person name="Qiu X.-J."/>
            <person name="Liu H."/>
            <person name="Zhou S.-S."/>
            <person name="Jia K.-H."/>
            <person name="Nie S."/>
            <person name="Bao Y.-T."/>
            <person name="Zhang R.-G."/>
            <person name="Yun Q.-Z."/>
            <person name="Chai Y.-H."/>
            <person name="Lu J.-Y."/>
            <person name="Li Y."/>
            <person name="Zhao S.-W."/>
            <person name="Mao J.-F."/>
            <person name="Jia S.-G."/>
            <person name="Mao Y.-M."/>
        </authorList>
    </citation>
    <scope>NUCLEOTIDE SEQUENCE</scope>
    <source>
        <strain evidence="2">AT0</strain>
        <tissue evidence="2">Leaf</tissue>
    </source>
</reference>
<evidence type="ECO:0000313" key="2">
    <source>
        <dbReference type="EMBL" id="KAH7537980.1"/>
    </source>
</evidence>
<dbReference type="EMBL" id="JAEACU010000003">
    <property type="protein sequence ID" value="KAH7537980.1"/>
    <property type="molecule type" value="Genomic_DNA"/>
</dbReference>
<dbReference type="Proteomes" id="UP000813462">
    <property type="component" value="Unassembled WGS sequence"/>
</dbReference>
<accession>A0A978VR05</accession>
<feature type="domain" description="F-box" evidence="1">
    <location>
        <begin position="22"/>
        <end position="68"/>
    </location>
</feature>
<evidence type="ECO:0000259" key="1">
    <source>
        <dbReference type="PROSITE" id="PS50181"/>
    </source>
</evidence>
<dbReference type="SMART" id="SM00256">
    <property type="entry name" value="FBOX"/>
    <property type="match status" value="1"/>
</dbReference>
<proteinExistence type="predicted"/>
<dbReference type="PANTHER" id="PTHR31960">
    <property type="entry name" value="F-BOX PROTEIN PP2-A15"/>
    <property type="match status" value="1"/>
</dbReference>
<evidence type="ECO:0000313" key="3">
    <source>
        <dbReference type="Proteomes" id="UP000813462"/>
    </source>
</evidence>
<comment type="caution">
    <text evidence="2">The sequence shown here is derived from an EMBL/GenBank/DDBJ whole genome shotgun (WGS) entry which is preliminary data.</text>
</comment>
<dbReference type="SUPFAM" id="SSF81383">
    <property type="entry name" value="F-box domain"/>
    <property type="match status" value="1"/>
</dbReference>